<dbReference type="EMBL" id="LNIX01000005">
    <property type="protein sequence ID" value="OXA54348.1"/>
    <property type="molecule type" value="Genomic_DNA"/>
</dbReference>
<evidence type="ECO:0000313" key="3">
    <source>
        <dbReference type="Proteomes" id="UP000198287"/>
    </source>
</evidence>
<feature type="transmembrane region" description="Helical" evidence="1">
    <location>
        <begin position="372"/>
        <end position="393"/>
    </location>
</feature>
<evidence type="ECO:0000313" key="2">
    <source>
        <dbReference type="EMBL" id="OXA54348.1"/>
    </source>
</evidence>
<keyword evidence="1" id="KW-0472">Membrane</keyword>
<name>A0A226EAW4_FOLCA</name>
<feature type="transmembrane region" description="Helical" evidence="1">
    <location>
        <begin position="46"/>
        <end position="66"/>
    </location>
</feature>
<proteinExistence type="predicted"/>
<feature type="transmembrane region" description="Helical" evidence="1">
    <location>
        <begin position="119"/>
        <end position="149"/>
    </location>
</feature>
<reference evidence="2 3" key="1">
    <citation type="submission" date="2015-12" db="EMBL/GenBank/DDBJ databases">
        <title>The genome of Folsomia candida.</title>
        <authorList>
            <person name="Faddeeva A."/>
            <person name="Derks M.F."/>
            <person name="Anvar Y."/>
            <person name="Smit S."/>
            <person name="Van Straalen N."/>
            <person name="Roelofs D."/>
        </authorList>
    </citation>
    <scope>NUCLEOTIDE SEQUENCE [LARGE SCALE GENOMIC DNA]</scope>
    <source>
        <strain evidence="2 3">VU population</strain>
        <tissue evidence="2">Whole body</tissue>
    </source>
</reference>
<feature type="transmembrane region" description="Helical" evidence="1">
    <location>
        <begin position="268"/>
        <end position="287"/>
    </location>
</feature>
<comment type="caution">
    <text evidence="2">The sequence shown here is derived from an EMBL/GenBank/DDBJ whole genome shotgun (WGS) entry which is preliminary data.</text>
</comment>
<evidence type="ECO:0008006" key="4">
    <source>
        <dbReference type="Google" id="ProtNLM"/>
    </source>
</evidence>
<protein>
    <recommendedName>
        <fullName evidence="4">Gustatory receptor</fullName>
    </recommendedName>
</protein>
<keyword evidence="1" id="KW-1133">Transmembrane helix</keyword>
<gene>
    <name evidence="2" type="ORF">Fcan01_10204</name>
</gene>
<dbReference type="Proteomes" id="UP000198287">
    <property type="component" value="Unassembled WGS sequence"/>
</dbReference>
<organism evidence="2 3">
    <name type="scientific">Folsomia candida</name>
    <name type="common">Springtail</name>
    <dbReference type="NCBI Taxonomy" id="158441"/>
    <lineage>
        <taxon>Eukaryota</taxon>
        <taxon>Metazoa</taxon>
        <taxon>Ecdysozoa</taxon>
        <taxon>Arthropoda</taxon>
        <taxon>Hexapoda</taxon>
        <taxon>Collembola</taxon>
        <taxon>Entomobryomorpha</taxon>
        <taxon>Isotomoidea</taxon>
        <taxon>Isotomidae</taxon>
        <taxon>Proisotominae</taxon>
        <taxon>Folsomia</taxon>
    </lineage>
</organism>
<sequence>MQNKAICNLNFKFLLNISFLLCVTPYKTDQIDGKVTLTSYPMQKIISAMLTIISMTFSLVHLMVGLISSNLKSAPIGIFYITSYVSDVLAGAISVGTIWLKKQSVCDILSIGVNQKPHFVKVILMGVLTSTKILVMTTTILVMWFVALFEACQCTLSPSSRPILTSWLIGMKRVLTGLGYPDFAPNATKSSMEDVSSFEITLSVLCMGILLKFMGFLSGFGSALVLTSSIAMHAEVAKIWTEFDKAKGTVILEKYLLVKKSIGKINRVCGPMILSLLLYTILDVVCIPGQPTRHFVCVFIFYTESIVNITSFLIAAEGHRKCQSIEKRLIGEIGGNSMGYPPFSGYAEISTKIRSSPGENGLQGWQCFTLSYSFLGTVASVGVTYALVLLQFVSAS</sequence>
<feature type="transmembrane region" description="Helical" evidence="1">
    <location>
        <begin position="78"/>
        <end position="99"/>
    </location>
</feature>
<keyword evidence="3" id="KW-1185">Reference proteome</keyword>
<evidence type="ECO:0000256" key="1">
    <source>
        <dbReference type="SAM" id="Phobius"/>
    </source>
</evidence>
<dbReference type="AlphaFoldDB" id="A0A226EAW4"/>
<feature type="transmembrane region" description="Helical" evidence="1">
    <location>
        <begin position="293"/>
        <end position="315"/>
    </location>
</feature>
<feature type="transmembrane region" description="Helical" evidence="1">
    <location>
        <begin position="200"/>
        <end position="226"/>
    </location>
</feature>
<keyword evidence="1" id="KW-0812">Transmembrane</keyword>
<accession>A0A226EAW4</accession>